<gene>
    <name evidence="1" type="ORF">LCGC14_2892810</name>
</gene>
<dbReference type="InterPro" id="IPR036583">
    <property type="entry name" value="23S_rRNA_IVS_sf"/>
</dbReference>
<comment type="caution">
    <text evidence="1">The sequence shown here is derived from an EMBL/GenBank/DDBJ whole genome shotgun (WGS) entry which is preliminary data.</text>
</comment>
<protein>
    <recommendedName>
        <fullName evidence="2">Four helix bundle protein</fullName>
    </recommendedName>
</protein>
<dbReference type="NCBIfam" id="TIGR02436">
    <property type="entry name" value="four helix bundle protein"/>
    <property type="match status" value="1"/>
</dbReference>
<dbReference type="EMBL" id="LAZR01056747">
    <property type="protein sequence ID" value="KKK73539.1"/>
    <property type="molecule type" value="Genomic_DNA"/>
</dbReference>
<evidence type="ECO:0008006" key="2">
    <source>
        <dbReference type="Google" id="ProtNLM"/>
    </source>
</evidence>
<dbReference type="Gene3D" id="1.20.1440.60">
    <property type="entry name" value="23S rRNA-intervening sequence"/>
    <property type="match status" value="1"/>
</dbReference>
<proteinExistence type="predicted"/>
<organism evidence="1">
    <name type="scientific">marine sediment metagenome</name>
    <dbReference type="NCBI Taxonomy" id="412755"/>
    <lineage>
        <taxon>unclassified sequences</taxon>
        <taxon>metagenomes</taxon>
        <taxon>ecological metagenomes</taxon>
    </lineage>
</organism>
<dbReference type="InterPro" id="IPR012657">
    <property type="entry name" value="23S_rRNA-intervening_sequence"/>
</dbReference>
<feature type="non-terminal residue" evidence="1">
    <location>
        <position position="123"/>
    </location>
</feature>
<reference evidence="1" key="1">
    <citation type="journal article" date="2015" name="Nature">
        <title>Complex archaea that bridge the gap between prokaryotes and eukaryotes.</title>
        <authorList>
            <person name="Spang A."/>
            <person name="Saw J.H."/>
            <person name="Jorgensen S.L."/>
            <person name="Zaremba-Niedzwiedzka K."/>
            <person name="Martijn J."/>
            <person name="Lind A.E."/>
            <person name="van Eijk R."/>
            <person name="Schleper C."/>
            <person name="Guy L."/>
            <person name="Ettema T.J."/>
        </authorList>
    </citation>
    <scope>NUCLEOTIDE SEQUENCE</scope>
</reference>
<evidence type="ECO:0000313" key="1">
    <source>
        <dbReference type="EMBL" id="KKK73539.1"/>
    </source>
</evidence>
<sequence length="123" mass="14168">MGEIRTFRDLVVWQKAMALVTEIYRHTKSFPKDETYGLISQIRRSAVSIPSNIAEGFGRHATNDYVRFLRISMGSLFELETQIEISRNLGYLNSDEYGTLDSNCREVERMLSSLIRSLGKSQR</sequence>
<dbReference type="SUPFAM" id="SSF158446">
    <property type="entry name" value="IVS-encoded protein-like"/>
    <property type="match status" value="1"/>
</dbReference>
<dbReference type="NCBIfam" id="NF008911">
    <property type="entry name" value="PRK12275.1-2"/>
    <property type="match status" value="1"/>
</dbReference>
<dbReference type="PANTHER" id="PTHR38471:SF2">
    <property type="entry name" value="FOUR HELIX BUNDLE PROTEIN"/>
    <property type="match status" value="1"/>
</dbReference>
<dbReference type="AlphaFoldDB" id="A0A0F9A4M6"/>
<dbReference type="Pfam" id="PF05635">
    <property type="entry name" value="23S_rRNA_IVP"/>
    <property type="match status" value="1"/>
</dbReference>
<dbReference type="PANTHER" id="PTHR38471">
    <property type="entry name" value="FOUR HELIX BUNDLE PROTEIN"/>
    <property type="match status" value="1"/>
</dbReference>
<accession>A0A0F9A4M6</accession>
<name>A0A0F9A4M6_9ZZZZ</name>
<dbReference type="CDD" id="cd16377">
    <property type="entry name" value="23S_rRNA_IVP_like"/>
    <property type="match status" value="1"/>
</dbReference>